<accession>A0A5N5T0E2</accession>
<dbReference type="SMART" id="SM00729">
    <property type="entry name" value="Elp3"/>
    <property type="match status" value="1"/>
</dbReference>
<evidence type="ECO:0000256" key="1">
    <source>
        <dbReference type="ARBA" id="ARBA00006100"/>
    </source>
</evidence>
<dbReference type="InterPro" id="IPR058240">
    <property type="entry name" value="rSAM_sf"/>
</dbReference>
<dbReference type="GO" id="GO:0051539">
    <property type="term" value="F:4 iron, 4 sulfur cluster binding"/>
    <property type="evidence" value="ECO:0007669"/>
    <property type="project" value="InterPro"/>
</dbReference>
<dbReference type="Gene3D" id="3.20.20.70">
    <property type="entry name" value="Aldolase class I"/>
    <property type="match status" value="1"/>
</dbReference>
<keyword evidence="13" id="KW-1185">Reference proteome</keyword>
<evidence type="ECO:0000256" key="10">
    <source>
        <dbReference type="ARBA" id="ARBA00045130"/>
    </source>
</evidence>
<dbReference type="SFLD" id="SFLDF00562">
    <property type="entry name" value="HemN-like__clustered_with_heat"/>
    <property type="match status" value="1"/>
</dbReference>
<dbReference type="PROSITE" id="PS51918">
    <property type="entry name" value="RADICAL_SAM"/>
    <property type="match status" value="1"/>
</dbReference>
<dbReference type="PANTHER" id="PTHR13932">
    <property type="entry name" value="COPROPORPHYRINIGEN III OXIDASE"/>
    <property type="match status" value="1"/>
</dbReference>
<evidence type="ECO:0000256" key="6">
    <source>
        <dbReference type="ARBA" id="ARBA00023004"/>
    </source>
</evidence>
<gene>
    <name evidence="12" type="primary">rsad1</name>
    <name evidence="12" type="ORF">Anas_09179</name>
</gene>
<dbReference type="InterPro" id="IPR013785">
    <property type="entry name" value="Aldolase_TIM"/>
</dbReference>
<dbReference type="SUPFAM" id="SSF102114">
    <property type="entry name" value="Radical SAM enzymes"/>
    <property type="match status" value="1"/>
</dbReference>
<dbReference type="GO" id="GO:0006779">
    <property type="term" value="P:porphyrin-containing compound biosynthetic process"/>
    <property type="evidence" value="ECO:0007669"/>
    <property type="project" value="InterPro"/>
</dbReference>
<dbReference type="Proteomes" id="UP000326759">
    <property type="component" value="Unassembled WGS sequence"/>
</dbReference>
<reference evidence="12 13" key="1">
    <citation type="journal article" date="2019" name="PLoS Biol.">
        <title>Sex chromosomes control vertical transmission of feminizing Wolbachia symbionts in an isopod.</title>
        <authorList>
            <person name="Becking T."/>
            <person name="Chebbi M.A."/>
            <person name="Giraud I."/>
            <person name="Moumen B."/>
            <person name="Laverre T."/>
            <person name="Caubet Y."/>
            <person name="Peccoud J."/>
            <person name="Gilbert C."/>
            <person name="Cordaux R."/>
        </authorList>
    </citation>
    <scope>NUCLEOTIDE SEQUENCE [LARGE SCALE GENOMIC DNA]</scope>
    <source>
        <strain evidence="12">ANa2</strain>
        <tissue evidence="12">Whole body excluding digestive tract and cuticle</tissue>
    </source>
</reference>
<keyword evidence="4" id="KW-0949">S-adenosyl-L-methionine</keyword>
<organism evidence="12 13">
    <name type="scientific">Armadillidium nasatum</name>
    <dbReference type="NCBI Taxonomy" id="96803"/>
    <lineage>
        <taxon>Eukaryota</taxon>
        <taxon>Metazoa</taxon>
        <taxon>Ecdysozoa</taxon>
        <taxon>Arthropoda</taxon>
        <taxon>Crustacea</taxon>
        <taxon>Multicrustacea</taxon>
        <taxon>Malacostraca</taxon>
        <taxon>Eumalacostraca</taxon>
        <taxon>Peracarida</taxon>
        <taxon>Isopoda</taxon>
        <taxon>Oniscidea</taxon>
        <taxon>Crinocheta</taxon>
        <taxon>Armadillidiidae</taxon>
        <taxon>Armadillidium</taxon>
    </lineage>
</organism>
<keyword evidence="5" id="KW-0479">Metal-binding</keyword>
<evidence type="ECO:0000313" key="12">
    <source>
        <dbReference type="EMBL" id="KAB7498380.1"/>
    </source>
</evidence>
<evidence type="ECO:0000256" key="9">
    <source>
        <dbReference type="ARBA" id="ARBA00033094"/>
    </source>
</evidence>
<dbReference type="SFLD" id="SFLDG01082">
    <property type="entry name" value="B12-binding_domain_containing"/>
    <property type="match status" value="1"/>
</dbReference>
<feature type="domain" description="Radical SAM core" evidence="11">
    <location>
        <begin position="12"/>
        <end position="253"/>
    </location>
</feature>
<dbReference type="GO" id="GO:0005739">
    <property type="term" value="C:mitochondrion"/>
    <property type="evidence" value="ECO:0007669"/>
    <property type="project" value="TreeGrafter"/>
</dbReference>
<dbReference type="SFLD" id="SFLDF00288">
    <property type="entry name" value="HemN-like__clustered_with_nucl"/>
    <property type="match status" value="1"/>
</dbReference>
<comment type="caution">
    <text evidence="12">The sequence shown here is derived from an EMBL/GenBank/DDBJ whole genome shotgun (WGS) entry which is preliminary data.</text>
</comment>
<dbReference type="Pfam" id="PF04055">
    <property type="entry name" value="Radical_SAM"/>
    <property type="match status" value="1"/>
</dbReference>
<evidence type="ECO:0000259" key="11">
    <source>
        <dbReference type="PROSITE" id="PS51918"/>
    </source>
</evidence>
<comment type="function">
    <text evidence="10">May be a heme chaperone, appears to bind heme. Homologous bacterial proteins do not have oxygen-independent coproporphyrinogen-III oxidase activity. Binds 1 [4Fe-4S] cluster. The cluster is coordinated with 3 cysteines and an exchangeable S-adenosyl-L-methionine.</text>
</comment>
<dbReference type="InterPro" id="IPR004559">
    <property type="entry name" value="HemW-like"/>
</dbReference>
<dbReference type="OrthoDB" id="431409at2759"/>
<dbReference type="PANTHER" id="PTHR13932:SF5">
    <property type="entry name" value="RADICAL S-ADENOSYL METHIONINE DOMAIN-CONTAINING PROTEIN 1, MITOCHONDRIAL"/>
    <property type="match status" value="1"/>
</dbReference>
<protein>
    <recommendedName>
        <fullName evidence="2">Radical S-adenosyl methionine domain-containing protein 1, mitochondrial</fullName>
    </recommendedName>
    <alternativeName>
        <fullName evidence="9">Putative heme chaperone</fullName>
    </alternativeName>
</protein>
<evidence type="ECO:0000256" key="3">
    <source>
        <dbReference type="ARBA" id="ARBA00022617"/>
    </source>
</evidence>
<evidence type="ECO:0000256" key="4">
    <source>
        <dbReference type="ARBA" id="ARBA00022691"/>
    </source>
</evidence>
<comment type="similarity">
    <text evidence="1">Belongs to the anaerobic coproporphyrinogen-III oxidase family. HemW subfamily.</text>
</comment>
<dbReference type="GO" id="GO:0004109">
    <property type="term" value="F:coproporphyrinogen oxidase activity"/>
    <property type="evidence" value="ECO:0007669"/>
    <property type="project" value="InterPro"/>
</dbReference>
<dbReference type="GO" id="GO:0046872">
    <property type="term" value="F:metal ion binding"/>
    <property type="evidence" value="ECO:0007669"/>
    <property type="project" value="UniProtKB-KW"/>
</dbReference>
<dbReference type="InterPro" id="IPR007197">
    <property type="entry name" value="rSAM"/>
</dbReference>
<dbReference type="SFLD" id="SFLDS00029">
    <property type="entry name" value="Radical_SAM"/>
    <property type="match status" value="1"/>
</dbReference>
<evidence type="ECO:0000256" key="5">
    <source>
        <dbReference type="ARBA" id="ARBA00022723"/>
    </source>
</evidence>
<evidence type="ECO:0000256" key="7">
    <source>
        <dbReference type="ARBA" id="ARBA00023014"/>
    </source>
</evidence>
<evidence type="ECO:0000313" key="13">
    <source>
        <dbReference type="Proteomes" id="UP000326759"/>
    </source>
</evidence>
<dbReference type="CDD" id="cd01335">
    <property type="entry name" value="Radical_SAM"/>
    <property type="match status" value="1"/>
</dbReference>
<dbReference type="InterPro" id="IPR034505">
    <property type="entry name" value="Coproporphyrinogen-III_oxidase"/>
</dbReference>
<dbReference type="AlphaFoldDB" id="A0A5N5T0E2"/>
<keyword evidence="6" id="KW-0408">Iron</keyword>
<sequence length="422" mass="48102">MSNYFDKHFTSQSYSQSGSVYVHWPYCKRRCSYCNFVKFIPKNNASWYFSDEIIEDAMVFELQNVLKASPIKNVISVFFGGGTPSIGRPQLVEKILKVISQNCSLASNAEVTLEANPTLLEARKLKSFRTAGVNRLSVGVQSFRDDLLKILNRDHSSKEAIFCIEESRKLYPNKVSFDLIFALPHQTVDLWKEDIEYALALCDDHLSLYQLTVENGTLLSKQVKEGLLRLPTKDEEVEMYEFAVECLKKNGFHRYEVSNFARTDNSESVHNKAVWQGGQYIGIGPGAHSRIVKTFPNNISRIENREAKINVPDPKGWLNEVHGKGNGARRIILQTPIDMQMEYIATSLRTKDGAQQARWNLFSSSPLQDIYEAANIEPEFIVFHDGCFKATEKGINVLDSLLPRLINTIEEVYKPSEEVYFQ</sequence>
<dbReference type="SFLD" id="SFLDG01065">
    <property type="entry name" value="anaerobic_coproporphyrinogen-I"/>
    <property type="match status" value="1"/>
</dbReference>
<dbReference type="EMBL" id="SEYY01019330">
    <property type="protein sequence ID" value="KAB7498380.1"/>
    <property type="molecule type" value="Genomic_DNA"/>
</dbReference>
<dbReference type="InterPro" id="IPR006638">
    <property type="entry name" value="Elp3/MiaA/NifB-like_rSAM"/>
</dbReference>
<evidence type="ECO:0000256" key="8">
    <source>
        <dbReference type="ARBA" id="ARBA00023186"/>
    </source>
</evidence>
<dbReference type="NCBIfam" id="TIGR00539">
    <property type="entry name" value="hemN_rel"/>
    <property type="match status" value="1"/>
</dbReference>
<name>A0A5N5T0E2_9CRUS</name>
<proteinExistence type="inferred from homology"/>
<keyword evidence="3" id="KW-0349">Heme</keyword>
<keyword evidence="8" id="KW-0143">Chaperone</keyword>
<evidence type="ECO:0000256" key="2">
    <source>
        <dbReference type="ARBA" id="ARBA00014678"/>
    </source>
</evidence>
<keyword evidence="7" id="KW-0411">Iron-sulfur</keyword>